<dbReference type="EMBL" id="CAJPIN010002626">
    <property type="protein sequence ID" value="CAG2055560.1"/>
    <property type="molecule type" value="Genomic_DNA"/>
</dbReference>
<protein>
    <submittedName>
        <fullName evidence="1">Uncharacterized protein</fullName>
    </submittedName>
</protein>
<gene>
    <name evidence="1" type="ORF">TPAB3V08_LOCUS2563</name>
</gene>
<name>A0ABN7NI50_TIMPD</name>
<sequence>MDKLIIVRLPRRLADGRLFFVPRQQCRLSDELGKICSGDVAIPPHPFLSPRSCLAQRLSVVAKPTARAAPREGYIRLLFSLLMSSDNVSLYLDDESWTITGRDNHDQMSCTEGDLSTERAWPRNG</sequence>
<keyword evidence="2" id="KW-1185">Reference proteome</keyword>
<proteinExistence type="predicted"/>
<evidence type="ECO:0000313" key="1">
    <source>
        <dbReference type="EMBL" id="CAG2055560.1"/>
    </source>
</evidence>
<feature type="non-terminal residue" evidence="1">
    <location>
        <position position="125"/>
    </location>
</feature>
<accession>A0ABN7NI50</accession>
<dbReference type="Proteomes" id="UP001153148">
    <property type="component" value="Unassembled WGS sequence"/>
</dbReference>
<evidence type="ECO:0000313" key="2">
    <source>
        <dbReference type="Proteomes" id="UP001153148"/>
    </source>
</evidence>
<reference evidence="1" key="1">
    <citation type="submission" date="2021-03" db="EMBL/GenBank/DDBJ databases">
        <authorList>
            <person name="Tran Van P."/>
        </authorList>
    </citation>
    <scope>NUCLEOTIDE SEQUENCE</scope>
</reference>
<comment type="caution">
    <text evidence="1">The sequence shown here is derived from an EMBL/GenBank/DDBJ whole genome shotgun (WGS) entry which is preliminary data.</text>
</comment>
<organism evidence="1 2">
    <name type="scientific">Timema podura</name>
    <name type="common">Walking stick</name>
    <dbReference type="NCBI Taxonomy" id="61482"/>
    <lineage>
        <taxon>Eukaryota</taxon>
        <taxon>Metazoa</taxon>
        <taxon>Ecdysozoa</taxon>
        <taxon>Arthropoda</taxon>
        <taxon>Hexapoda</taxon>
        <taxon>Insecta</taxon>
        <taxon>Pterygota</taxon>
        <taxon>Neoptera</taxon>
        <taxon>Polyneoptera</taxon>
        <taxon>Phasmatodea</taxon>
        <taxon>Timematodea</taxon>
        <taxon>Timematoidea</taxon>
        <taxon>Timematidae</taxon>
        <taxon>Timema</taxon>
    </lineage>
</organism>